<evidence type="ECO:0000313" key="5">
    <source>
        <dbReference type="EMBL" id="WLS44607.1"/>
    </source>
</evidence>
<feature type="domain" description="CopC" evidence="4">
    <location>
        <begin position="36"/>
        <end position="127"/>
    </location>
</feature>
<keyword evidence="3" id="KW-0472">Membrane</keyword>
<keyword evidence="3" id="KW-0812">Transmembrane</keyword>
<reference evidence="5 6" key="1">
    <citation type="submission" date="2023-07" db="EMBL/GenBank/DDBJ databases">
        <title>Micromonospora profundi TRM 95458 converts glycerol to a new osmotic compound.</title>
        <authorList>
            <person name="Lu D."/>
        </authorList>
    </citation>
    <scope>NUCLEOTIDE SEQUENCE [LARGE SCALE GENOMIC DNA]</scope>
    <source>
        <strain evidence="5 6">TRM95458</strain>
    </source>
</reference>
<dbReference type="Proteomes" id="UP001235874">
    <property type="component" value="Chromosome"/>
</dbReference>
<organism evidence="5 6">
    <name type="scientific">Micromonospora profundi</name>
    <dbReference type="NCBI Taxonomy" id="1420889"/>
    <lineage>
        <taxon>Bacteria</taxon>
        <taxon>Bacillati</taxon>
        <taxon>Actinomycetota</taxon>
        <taxon>Actinomycetes</taxon>
        <taxon>Micromonosporales</taxon>
        <taxon>Micromonosporaceae</taxon>
        <taxon>Micromonospora</taxon>
    </lineage>
</organism>
<dbReference type="SUPFAM" id="SSF81296">
    <property type="entry name" value="E set domains"/>
    <property type="match status" value="1"/>
</dbReference>
<evidence type="ECO:0000256" key="3">
    <source>
        <dbReference type="SAM" id="Phobius"/>
    </source>
</evidence>
<evidence type="ECO:0000256" key="1">
    <source>
        <dbReference type="ARBA" id="ARBA00022729"/>
    </source>
</evidence>
<accession>A0AAJ6HR20</accession>
<gene>
    <name evidence="5" type="ORF">Q3V37_24960</name>
</gene>
<evidence type="ECO:0000256" key="2">
    <source>
        <dbReference type="ARBA" id="ARBA00023008"/>
    </source>
</evidence>
<keyword evidence="1" id="KW-0732">Signal</keyword>
<dbReference type="GO" id="GO:0005507">
    <property type="term" value="F:copper ion binding"/>
    <property type="evidence" value="ECO:0007669"/>
    <property type="project" value="InterPro"/>
</dbReference>
<dbReference type="Gene3D" id="2.60.40.1220">
    <property type="match status" value="1"/>
</dbReference>
<evidence type="ECO:0000259" key="4">
    <source>
        <dbReference type="Pfam" id="PF04234"/>
    </source>
</evidence>
<name>A0AAJ6HR20_9ACTN</name>
<feature type="transmembrane region" description="Helical" evidence="3">
    <location>
        <begin position="156"/>
        <end position="175"/>
    </location>
</feature>
<keyword evidence="2" id="KW-0186">Copper</keyword>
<sequence length="193" mass="19871">MSAARRTLAIATALASVGIAAVVWFSVRQSDAEPARVLAVTPASGSALATTPDAVTMRLSTSADPVLSHITVRDSTGSTVNDGQIRAAGESGLRQPVRVTLAGDYSVAYHITFTNGHDDSGVLRFSVGTGTAPLDTGEIPEAILDSEGHAHGIDPFGATLLVVDGIVLVVVLALLMRPGRRRPAVPSESIDHG</sequence>
<proteinExistence type="predicted"/>
<dbReference type="InterPro" id="IPR014756">
    <property type="entry name" value="Ig_E-set"/>
</dbReference>
<evidence type="ECO:0000313" key="6">
    <source>
        <dbReference type="Proteomes" id="UP001235874"/>
    </source>
</evidence>
<dbReference type="KEGG" id="mprn:Q3V37_24960"/>
<dbReference type="EMBL" id="CP130472">
    <property type="protein sequence ID" value="WLS44607.1"/>
    <property type="molecule type" value="Genomic_DNA"/>
</dbReference>
<dbReference type="InterPro" id="IPR014755">
    <property type="entry name" value="Cu-Rt/internalin_Ig-like"/>
</dbReference>
<keyword evidence="3" id="KW-1133">Transmembrane helix</keyword>
<dbReference type="Pfam" id="PF04234">
    <property type="entry name" value="CopC"/>
    <property type="match status" value="1"/>
</dbReference>
<dbReference type="GO" id="GO:0042597">
    <property type="term" value="C:periplasmic space"/>
    <property type="evidence" value="ECO:0007669"/>
    <property type="project" value="InterPro"/>
</dbReference>
<keyword evidence="6" id="KW-1185">Reference proteome</keyword>
<dbReference type="InterPro" id="IPR007348">
    <property type="entry name" value="CopC_dom"/>
</dbReference>
<dbReference type="AlphaFoldDB" id="A0AAJ6HR20"/>
<protein>
    <submittedName>
        <fullName evidence="5">Copper resistance protein CopC</fullName>
    </submittedName>
</protein>
<dbReference type="RefSeq" id="WP_306271828.1">
    <property type="nucleotide sequence ID" value="NZ_CP130472.1"/>
</dbReference>
<dbReference type="GO" id="GO:0046688">
    <property type="term" value="P:response to copper ion"/>
    <property type="evidence" value="ECO:0007669"/>
    <property type="project" value="InterPro"/>
</dbReference>